<comment type="caution">
    <text evidence="1">The sequence shown here is derived from an EMBL/GenBank/DDBJ whole genome shotgun (WGS) entry which is preliminary data.</text>
</comment>
<evidence type="ECO:0000313" key="1">
    <source>
        <dbReference type="EMBL" id="KAG8231633.1"/>
    </source>
</evidence>
<keyword evidence="2" id="KW-1185">Reference proteome</keyword>
<accession>A0A8K0P446</accession>
<dbReference type="Proteomes" id="UP000792457">
    <property type="component" value="Unassembled WGS sequence"/>
</dbReference>
<sequence length="69" mass="7747">MRSHCCLSSCRSLVLDPYSSWVSRGIRIRKGISKRLLTPVQDFDRGMHSDINGGEGVAKSGQMVLRIHF</sequence>
<organism evidence="1 2">
    <name type="scientific">Ladona fulva</name>
    <name type="common">Scarce chaser dragonfly</name>
    <name type="synonym">Libellula fulva</name>
    <dbReference type="NCBI Taxonomy" id="123851"/>
    <lineage>
        <taxon>Eukaryota</taxon>
        <taxon>Metazoa</taxon>
        <taxon>Ecdysozoa</taxon>
        <taxon>Arthropoda</taxon>
        <taxon>Hexapoda</taxon>
        <taxon>Insecta</taxon>
        <taxon>Pterygota</taxon>
        <taxon>Palaeoptera</taxon>
        <taxon>Odonata</taxon>
        <taxon>Epiprocta</taxon>
        <taxon>Anisoptera</taxon>
        <taxon>Libelluloidea</taxon>
        <taxon>Libellulidae</taxon>
        <taxon>Ladona</taxon>
    </lineage>
</organism>
<protein>
    <submittedName>
        <fullName evidence="1">Uncharacterized protein</fullName>
    </submittedName>
</protein>
<proteinExistence type="predicted"/>
<reference evidence="1" key="1">
    <citation type="submission" date="2013-04" db="EMBL/GenBank/DDBJ databases">
        <authorList>
            <person name="Qu J."/>
            <person name="Murali S.C."/>
            <person name="Bandaranaike D."/>
            <person name="Bellair M."/>
            <person name="Blankenburg K."/>
            <person name="Chao H."/>
            <person name="Dinh H."/>
            <person name="Doddapaneni H."/>
            <person name="Downs B."/>
            <person name="Dugan-Rocha S."/>
            <person name="Elkadiri S."/>
            <person name="Gnanaolivu R.D."/>
            <person name="Hernandez B."/>
            <person name="Javaid M."/>
            <person name="Jayaseelan J.C."/>
            <person name="Lee S."/>
            <person name="Li M."/>
            <person name="Ming W."/>
            <person name="Munidasa M."/>
            <person name="Muniz J."/>
            <person name="Nguyen L."/>
            <person name="Ongeri F."/>
            <person name="Osuji N."/>
            <person name="Pu L.-L."/>
            <person name="Puazo M."/>
            <person name="Qu C."/>
            <person name="Quiroz J."/>
            <person name="Raj R."/>
            <person name="Weissenberger G."/>
            <person name="Xin Y."/>
            <person name="Zou X."/>
            <person name="Han Y."/>
            <person name="Richards S."/>
            <person name="Worley K."/>
            <person name="Muzny D."/>
            <person name="Gibbs R."/>
        </authorList>
    </citation>
    <scope>NUCLEOTIDE SEQUENCE</scope>
    <source>
        <strain evidence="1">Sampled in the wild</strain>
    </source>
</reference>
<evidence type="ECO:0000313" key="2">
    <source>
        <dbReference type="Proteomes" id="UP000792457"/>
    </source>
</evidence>
<dbReference type="EMBL" id="KZ308565">
    <property type="protein sequence ID" value="KAG8231633.1"/>
    <property type="molecule type" value="Genomic_DNA"/>
</dbReference>
<name>A0A8K0P446_LADFU</name>
<gene>
    <name evidence="1" type="ORF">J437_LFUL011474</name>
</gene>
<dbReference type="AlphaFoldDB" id="A0A8K0P446"/>
<reference evidence="1" key="2">
    <citation type="submission" date="2017-10" db="EMBL/GenBank/DDBJ databases">
        <title>Ladona fulva Genome sequencing and assembly.</title>
        <authorList>
            <person name="Murali S."/>
            <person name="Richards S."/>
            <person name="Bandaranaike D."/>
            <person name="Bellair M."/>
            <person name="Blankenburg K."/>
            <person name="Chao H."/>
            <person name="Dinh H."/>
            <person name="Doddapaneni H."/>
            <person name="Dugan-Rocha S."/>
            <person name="Elkadiri S."/>
            <person name="Gnanaolivu R."/>
            <person name="Hernandez B."/>
            <person name="Skinner E."/>
            <person name="Javaid M."/>
            <person name="Lee S."/>
            <person name="Li M."/>
            <person name="Ming W."/>
            <person name="Munidasa M."/>
            <person name="Muniz J."/>
            <person name="Nguyen L."/>
            <person name="Hughes D."/>
            <person name="Osuji N."/>
            <person name="Pu L.-L."/>
            <person name="Puazo M."/>
            <person name="Qu C."/>
            <person name="Quiroz J."/>
            <person name="Raj R."/>
            <person name="Weissenberger G."/>
            <person name="Xin Y."/>
            <person name="Zou X."/>
            <person name="Han Y."/>
            <person name="Worley K."/>
            <person name="Muzny D."/>
            <person name="Gibbs R."/>
        </authorList>
    </citation>
    <scope>NUCLEOTIDE SEQUENCE</scope>
    <source>
        <strain evidence="1">Sampled in the wild</strain>
    </source>
</reference>